<feature type="coiled-coil region" evidence="1">
    <location>
        <begin position="307"/>
        <end position="367"/>
    </location>
</feature>
<evidence type="ECO:0000313" key="2">
    <source>
        <dbReference type="EMBL" id="WZJ23405.1"/>
    </source>
</evidence>
<keyword evidence="2" id="KW-0614">Plasmid</keyword>
<accession>A0ABZ2XLE0</accession>
<protein>
    <recommendedName>
        <fullName evidence="4">DUF2325 domain-containing protein</fullName>
    </recommendedName>
</protein>
<evidence type="ECO:0000313" key="3">
    <source>
        <dbReference type="Proteomes" id="UP001479520"/>
    </source>
</evidence>
<gene>
    <name evidence="2" type="ORF">AADV58_16745</name>
</gene>
<name>A0ABZ2XLE0_9RHOO</name>
<dbReference type="Proteomes" id="UP001479520">
    <property type="component" value="Plasmid unnamed1"/>
</dbReference>
<evidence type="ECO:0008006" key="4">
    <source>
        <dbReference type="Google" id="ProtNLM"/>
    </source>
</evidence>
<proteinExistence type="predicted"/>
<dbReference type="EMBL" id="CP151407">
    <property type="protein sequence ID" value="WZJ23405.1"/>
    <property type="molecule type" value="Genomic_DNA"/>
</dbReference>
<evidence type="ECO:0000256" key="1">
    <source>
        <dbReference type="SAM" id="Coils"/>
    </source>
</evidence>
<keyword evidence="1" id="KW-0175">Coiled coil</keyword>
<organism evidence="2 3">
    <name type="scientific">Azonexus hydrophilus</name>
    <dbReference type="NCBI Taxonomy" id="418702"/>
    <lineage>
        <taxon>Bacteria</taxon>
        <taxon>Pseudomonadati</taxon>
        <taxon>Pseudomonadota</taxon>
        <taxon>Betaproteobacteria</taxon>
        <taxon>Rhodocyclales</taxon>
        <taxon>Azonexaceae</taxon>
        <taxon>Azonexus</taxon>
    </lineage>
</organism>
<keyword evidence="3" id="KW-1185">Reference proteome</keyword>
<dbReference type="RefSeq" id="WP_341744737.1">
    <property type="nucleotide sequence ID" value="NZ_CP151407.1"/>
</dbReference>
<sequence>MHQHDMAQPDIAVEAIEALLSGRVSGAVAMALAQGCYGTASQKLMASLTSNFLTPKISNAFASIGEAFPRSVMSRDPLLAAYRKKYRSIPGLMQKKVGIEASEWASYAMVENPEMVMDLCETEPAKRYISYGIDGMLGVPVEAGTKKKDKSREKFYSKLESSTPLIRREIYASGAEHDMDAAVLIAANHLMGGFGPIIHYSLACQYTYYVSYIMLVSAGMGCESLDGFRKSCDLENVEFCEDVLMASEVLAEFQAEGSAVAIGGPDVAYSFSESVREHLDVSAKLARFLEEEAAQNLKQAKLSGKREADLSRELSSARSTIERLRAASTNEELSSAHNECAALRRELSKLTNELALRDQRIASLEAKLAQRGRAVREVPEASSAIRQEARQVETAQTNKADMSYLGKLKVLVVGGHLIFHQKVRKVFPEWLFYDADEATVGEAAIAAADLIIFHTNYCSHKLTDGVLNKARLLKKPLGYAYKVNLPAFFAEVEGVARKEVAAGA</sequence>
<geneLocation type="plasmid" evidence="2 3">
    <name>unnamed1</name>
</geneLocation>
<reference evidence="2 3" key="1">
    <citation type="submission" date="2024-04" db="EMBL/GenBank/DDBJ databases">
        <title>Dissimilatory iodate-reducing microorganisms contribute to the enrichment of iodine in groundwater.</title>
        <authorList>
            <person name="Jiang Z."/>
        </authorList>
    </citation>
    <scope>NUCLEOTIDE SEQUENCE [LARGE SCALE GENOMIC DNA]</scope>
    <source>
        <strain evidence="2 3">NCP973</strain>
        <plasmid evidence="2 3">unnamed1</plasmid>
    </source>
</reference>